<name>A0A8S5RPR6_9VIRU</name>
<organism evidence="1">
    <name type="scientific">virus sp. ctrcb4</name>
    <dbReference type="NCBI Taxonomy" id="2825824"/>
    <lineage>
        <taxon>Viruses</taxon>
    </lineage>
</organism>
<protein>
    <submittedName>
        <fullName evidence="1">Uncharacterized protein</fullName>
    </submittedName>
</protein>
<evidence type="ECO:0000313" key="1">
    <source>
        <dbReference type="EMBL" id="DAE33294.1"/>
    </source>
</evidence>
<dbReference type="EMBL" id="BK059132">
    <property type="protein sequence ID" value="DAE33294.1"/>
    <property type="molecule type" value="Genomic_DNA"/>
</dbReference>
<sequence length="55" mass="5730">MGDGSLKDLKTKQLVVNGTINNFYSSDSVEVRLYAPTSGGTSGQILVSNGNNAPN</sequence>
<proteinExistence type="predicted"/>
<accession>A0A8S5RPR6</accession>
<reference evidence="1" key="1">
    <citation type="journal article" date="2021" name="Proc. Natl. Acad. Sci. U.S.A.">
        <title>A Catalog of Tens of Thousands of Viruses from Human Metagenomes Reveals Hidden Associations with Chronic Diseases.</title>
        <authorList>
            <person name="Tisza M.J."/>
            <person name="Buck C.B."/>
        </authorList>
    </citation>
    <scope>NUCLEOTIDE SEQUENCE</scope>
    <source>
        <strain evidence="1">Ctrcb4</strain>
    </source>
</reference>